<evidence type="ECO:0000256" key="5">
    <source>
        <dbReference type="ARBA" id="ARBA00023163"/>
    </source>
</evidence>
<accession>A0A4Q9KQE8</accession>
<evidence type="ECO:0000256" key="4">
    <source>
        <dbReference type="ARBA" id="ARBA00022695"/>
    </source>
</evidence>
<dbReference type="PANTHER" id="PTHR19376:SF67">
    <property type="entry name" value="DNA-DIRECTED RNA POLYMERASE"/>
    <property type="match status" value="1"/>
</dbReference>
<evidence type="ECO:0000256" key="2">
    <source>
        <dbReference type="ARBA" id="ARBA00022478"/>
    </source>
</evidence>
<dbReference type="InterPro" id="IPR045867">
    <property type="entry name" value="DNA-dir_RpoC_beta_prime"/>
</dbReference>
<dbReference type="VEuPathDB" id="MicrosporidiaDB:CWI39_3344p0010"/>
<dbReference type="AlphaFoldDB" id="A0A4Q9KQE8"/>
<feature type="domain" description="RNA polymerase Rpb1" evidence="7">
    <location>
        <begin position="87"/>
        <end position="190"/>
    </location>
</feature>
<dbReference type="GO" id="GO:0000428">
    <property type="term" value="C:DNA-directed RNA polymerase complex"/>
    <property type="evidence" value="ECO:0007669"/>
    <property type="project" value="UniProtKB-KW"/>
</dbReference>
<feature type="non-terminal residue" evidence="8">
    <location>
        <position position="1"/>
    </location>
</feature>
<evidence type="ECO:0000313" key="8">
    <source>
        <dbReference type="EMBL" id="TBT96876.1"/>
    </source>
</evidence>
<dbReference type="GO" id="GO:0003677">
    <property type="term" value="F:DNA binding"/>
    <property type="evidence" value="ECO:0007669"/>
    <property type="project" value="InterPro"/>
</dbReference>
<keyword evidence="4" id="KW-0548">Nucleotidyltransferase</keyword>
<organism evidence="8 9">
    <name type="scientific">Hamiltosporidium magnivora</name>
    <dbReference type="NCBI Taxonomy" id="148818"/>
    <lineage>
        <taxon>Eukaryota</taxon>
        <taxon>Fungi</taxon>
        <taxon>Fungi incertae sedis</taxon>
        <taxon>Microsporidia</taxon>
        <taxon>Dubosqiidae</taxon>
        <taxon>Hamiltosporidium</taxon>
    </lineage>
</organism>
<dbReference type="Pfam" id="PF04998">
    <property type="entry name" value="RNA_pol_Rpb1_5"/>
    <property type="match status" value="1"/>
</dbReference>
<dbReference type="EC" id="2.7.7.6" evidence="1"/>
<reference evidence="8 9" key="1">
    <citation type="submission" date="2017-12" db="EMBL/GenBank/DDBJ databases">
        <authorList>
            <person name="Pombert J.-F."/>
            <person name="Haag K.L."/>
            <person name="Ebert D."/>
        </authorList>
    </citation>
    <scope>NUCLEOTIDE SEQUENCE [LARGE SCALE GENOMIC DNA]</scope>
    <source>
        <strain evidence="8">IL-BN-2</strain>
    </source>
</reference>
<feature type="region of interest" description="Disordered" evidence="6">
    <location>
        <begin position="1"/>
        <end position="26"/>
    </location>
</feature>
<dbReference type="InterPro" id="IPR007081">
    <property type="entry name" value="RNA_pol_Rpb1_5"/>
</dbReference>
<dbReference type="GO" id="GO:0003899">
    <property type="term" value="F:DNA-directed RNA polymerase activity"/>
    <property type="evidence" value="ECO:0007669"/>
    <property type="project" value="UniProtKB-EC"/>
</dbReference>
<evidence type="ECO:0000313" key="9">
    <source>
        <dbReference type="Proteomes" id="UP000293045"/>
    </source>
</evidence>
<dbReference type="Proteomes" id="UP000293045">
    <property type="component" value="Unassembled WGS sequence"/>
</dbReference>
<proteinExistence type="predicted"/>
<keyword evidence="3" id="KW-0808">Transferase</keyword>
<comment type="caution">
    <text evidence="8">The sequence shown here is derived from an EMBL/GenBank/DDBJ whole genome shotgun (WGS) entry which is preliminary data.</text>
</comment>
<dbReference type="SUPFAM" id="SSF64484">
    <property type="entry name" value="beta and beta-prime subunits of DNA dependent RNA-polymerase"/>
    <property type="match status" value="1"/>
</dbReference>
<evidence type="ECO:0000256" key="6">
    <source>
        <dbReference type="SAM" id="MobiDB-lite"/>
    </source>
</evidence>
<evidence type="ECO:0000259" key="7">
    <source>
        <dbReference type="Pfam" id="PF04998"/>
    </source>
</evidence>
<evidence type="ECO:0000256" key="1">
    <source>
        <dbReference type="ARBA" id="ARBA00012418"/>
    </source>
</evidence>
<name>A0A4Q9KQE8_9MICR</name>
<dbReference type="GO" id="GO:0006351">
    <property type="term" value="P:DNA-templated transcription"/>
    <property type="evidence" value="ECO:0007669"/>
    <property type="project" value="InterPro"/>
</dbReference>
<sequence length="244" mass="27679">KDKNNKTTTNTKKNNQPKNKNNHPNTNTMNIRFYCISNLETSFVGRIINLSFDLNFNKNIILFPILEDTLNKVIVRCVEGLRNPICDKNILNINGNDLYSLCSVVNINKNIKNYKNFLDIEKSYCNDVYGMYKILGVEGCRSVLVREIESVFDVYGIGVDKRHLGLISDYLLVDGVYSSFSRFGMEKSESILLKMSFESCYSVLRDASHRELGDCLEGPSGCLTAGLPVRNGTGCFELLYDMEE</sequence>
<keyword evidence="2 8" id="KW-0240">DNA-directed RNA polymerase</keyword>
<gene>
    <name evidence="8" type="ORF">CWI39_3344p0010</name>
</gene>
<dbReference type="PANTHER" id="PTHR19376">
    <property type="entry name" value="DNA-DIRECTED RNA POLYMERASE"/>
    <property type="match status" value="1"/>
</dbReference>
<keyword evidence="5" id="KW-0804">Transcription</keyword>
<dbReference type="EMBL" id="PIXR01003344">
    <property type="protein sequence ID" value="TBT96876.1"/>
    <property type="molecule type" value="Genomic_DNA"/>
</dbReference>
<protein>
    <recommendedName>
        <fullName evidence="1">DNA-directed RNA polymerase</fullName>
        <ecNumber evidence="1">2.7.7.6</ecNumber>
    </recommendedName>
</protein>
<evidence type="ECO:0000256" key="3">
    <source>
        <dbReference type="ARBA" id="ARBA00022679"/>
    </source>
</evidence>
<dbReference type="VEuPathDB" id="MicrosporidiaDB:CWI36_1397p0010"/>